<feature type="transmembrane region" description="Helical" evidence="1">
    <location>
        <begin position="179"/>
        <end position="201"/>
    </location>
</feature>
<evidence type="ECO:0000313" key="3">
    <source>
        <dbReference type="Proteomes" id="UP001178507"/>
    </source>
</evidence>
<name>A0AA36NHA5_9DINO</name>
<proteinExistence type="predicted"/>
<gene>
    <name evidence="2" type="ORF">EVOR1521_LOCUS28557</name>
</gene>
<keyword evidence="3" id="KW-1185">Reference proteome</keyword>
<dbReference type="EMBL" id="CAUJNA010003639">
    <property type="protein sequence ID" value="CAJ1406654.1"/>
    <property type="molecule type" value="Genomic_DNA"/>
</dbReference>
<feature type="transmembrane region" description="Helical" evidence="1">
    <location>
        <begin position="207"/>
        <end position="224"/>
    </location>
</feature>
<feature type="transmembrane region" description="Helical" evidence="1">
    <location>
        <begin position="14"/>
        <end position="35"/>
    </location>
</feature>
<feature type="transmembrane region" description="Helical" evidence="1">
    <location>
        <begin position="55"/>
        <end position="73"/>
    </location>
</feature>
<protein>
    <submittedName>
        <fullName evidence="2">Uncharacterized protein</fullName>
    </submittedName>
</protein>
<comment type="caution">
    <text evidence="2">The sequence shown here is derived from an EMBL/GenBank/DDBJ whole genome shotgun (WGS) entry which is preliminary data.</text>
</comment>
<dbReference type="AlphaFoldDB" id="A0AA36NHA5"/>
<dbReference type="Proteomes" id="UP001178507">
    <property type="component" value="Unassembled WGS sequence"/>
</dbReference>
<organism evidence="2 3">
    <name type="scientific">Effrenium voratum</name>
    <dbReference type="NCBI Taxonomy" id="2562239"/>
    <lineage>
        <taxon>Eukaryota</taxon>
        <taxon>Sar</taxon>
        <taxon>Alveolata</taxon>
        <taxon>Dinophyceae</taxon>
        <taxon>Suessiales</taxon>
        <taxon>Symbiodiniaceae</taxon>
        <taxon>Effrenium</taxon>
    </lineage>
</organism>
<evidence type="ECO:0000256" key="1">
    <source>
        <dbReference type="SAM" id="Phobius"/>
    </source>
</evidence>
<dbReference type="PANTHER" id="PTHR33802:SF1">
    <property type="entry name" value="XK-RELATED PROTEIN"/>
    <property type="match status" value="1"/>
</dbReference>
<evidence type="ECO:0000313" key="2">
    <source>
        <dbReference type="EMBL" id="CAJ1406654.1"/>
    </source>
</evidence>
<feature type="transmembrane region" description="Helical" evidence="1">
    <location>
        <begin position="150"/>
        <end position="172"/>
    </location>
</feature>
<sequence length="288" mass="30737">MMHKQVCGVKVQSMLNLVAYVLNLGITYGSLTGAFGETNTELSAKYHTLITPSGYAFSIWGLIFLGEGVFAVAQMFPKFSSSAVVDAVTPFWLSACTFQIGWTIFFAQELMLLALICMLAILVSLLGAILRADLLQEVSCAEYGLLRAPFSLHCGWIIAASALNINVLADFYKAAPEILLMLAILCLSAISVLVALFAFAVPKADPLIGLVACWALLAIFAELGNPEKLNDPARFNYFDWPELVLEALRDTALALGLASAAASAVAAGRRVCCHGAKSADAFASDQAI</sequence>
<feature type="transmembrane region" description="Helical" evidence="1">
    <location>
        <begin position="110"/>
        <end position="130"/>
    </location>
</feature>
<reference evidence="2" key="1">
    <citation type="submission" date="2023-08" db="EMBL/GenBank/DDBJ databases">
        <authorList>
            <person name="Chen Y."/>
            <person name="Shah S."/>
            <person name="Dougan E. K."/>
            <person name="Thang M."/>
            <person name="Chan C."/>
        </authorList>
    </citation>
    <scope>NUCLEOTIDE SEQUENCE</scope>
</reference>
<accession>A0AA36NHA5</accession>
<keyword evidence="1" id="KW-1133">Transmembrane helix</keyword>
<keyword evidence="1" id="KW-0472">Membrane</keyword>
<keyword evidence="1" id="KW-0812">Transmembrane</keyword>
<dbReference type="PANTHER" id="PTHR33802">
    <property type="entry name" value="SI:CH211-161H7.5-RELATED"/>
    <property type="match status" value="1"/>
</dbReference>